<evidence type="ECO:0000313" key="2">
    <source>
        <dbReference type="Proteomes" id="UP000653305"/>
    </source>
</evidence>
<organism evidence="1 2">
    <name type="scientific">Phtheirospermum japonicum</name>
    <dbReference type="NCBI Taxonomy" id="374723"/>
    <lineage>
        <taxon>Eukaryota</taxon>
        <taxon>Viridiplantae</taxon>
        <taxon>Streptophyta</taxon>
        <taxon>Embryophyta</taxon>
        <taxon>Tracheophyta</taxon>
        <taxon>Spermatophyta</taxon>
        <taxon>Magnoliopsida</taxon>
        <taxon>eudicotyledons</taxon>
        <taxon>Gunneridae</taxon>
        <taxon>Pentapetalae</taxon>
        <taxon>asterids</taxon>
        <taxon>lamiids</taxon>
        <taxon>Lamiales</taxon>
        <taxon>Orobanchaceae</taxon>
        <taxon>Orobanchaceae incertae sedis</taxon>
        <taxon>Phtheirospermum</taxon>
    </lineage>
</organism>
<gene>
    <name evidence="1" type="ORF">PHJA_002683800</name>
</gene>
<accession>A0A830D171</accession>
<name>A0A830D171_9LAMI</name>
<proteinExistence type="predicted"/>
<reference evidence="1" key="1">
    <citation type="submission" date="2020-07" db="EMBL/GenBank/DDBJ databases">
        <title>Ethylene signaling mediates host invasion by parasitic plants.</title>
        <authorList>
            <person name="Yoshida S."/>
        </authorList>
    </citation>
    <scope>NUCLEOTIDE SEQUENCE</scope>
    <source>
        <strain evidence="1">Okayama</strain>
    </source>
</reference>
<dbReference type="AlphaFoldDB" id="A0A830D171"/>
<dbReference type="EMBL" id="BMAC01001058">
    <property type="protein sequence ID" value="GFQ05397.1"/>
    <property type="molecule type" value="Genomic_DNA"/>
</dbReference>
<comment type="caution">
    <text evidence="1">The sequence shown here is derived from an EMBL/GenBank/DDBJ whole genome shotgun (WGS) entry which is preliminary data.</text>
</comment>
<sequence length="133" mass="15169">MSHRHWLLGVPLRKDCYCPCFLDQKYPQAQISVMPRSCIRFWVSSFPLSLTLNDFEKPQPSELKKTSPLTLFDDLLDNPETANQLPKTNNNNPLNQCQRGVKPVSAPAHKVSVKKYELIRRKLDSSLSLGAQC</sequence>
<protein>
    <submittedName>
        <fullName evidence="1">Uncharacterized protein</fullName>
    </submittedName>
</protein>
<keyword evidence="2" id="KW-1185">Reference proteome</keyword>
<evidence type="ECO:0000313" key="1">
    <source>
        <dbReference type="EMBL" id="GFQ05397.1"/>
    </source>
</evidence>
<dbReference type="Proteomes" id="UP000653305">
    <property type="component" value="Unassembled WGS sequence"/>
</dbReference>